<comment type="subcellular location">
    <subcellularLocation>
        <location evidence="1">Membrane</location>
        <topology evidence="1">Multi-pass membrane protein</topology>
    </subcellularLocation>
</comment>
<dbReference type="PRINTS" id="PR00237">
    <property type="entry name" value="GPCRRHODOPSN"/>
</dbReference>
<feature type="transmembrane region" description="Helical" evidence="8">
    <location>
        <begin position="197"/>
        <end position="224"/>
    </location>
</feature>
<evidence type="ECO:0000259" key="9">
    <source>
        <dbReference type="PROSITE" id="PS50262"/>
    </source>
</evidence>
<dbReference type="InterPro" id="IPR017452">
    <property type="entry name" value="GPCR_Rhodpsn_7TM"/>
</dbReference>
<evidence type="ECO:0000313" key="11">
    <source>
        <dbReference type="Proteomes" id="UP000009022"/>
    </source>
</evidence>
<evidence type="ECO:0000256" key="3">
    <source>
        <dbReference type="ARBA" id="ARBA00022989"/>
    </source>
</evidence>
<keyword evidence="11" id="KW-1185">Reference proteome</keyword>
<evidence type="ECO:0000256" key="7">
    <source>
        <dbReference type="ARBA" id="ARBA00023224"/>
    </source>
</evidence>
<dbReference type="GO" id="GO:0005886">
    <property type="term" value="C:plasma membrane"/>
    <property type="evidence" value="ECO:0000318"/>
    <property type="project" value="GO_Central"/>
</dbReference>
<evidence type="ECO:0000256" key="1">
    <source>
        <dbReference type="ARBA" id="ARBA00004141"/>
    </source>
</evidence>
<dbReference type="CDD" id="cd00637">
    <property type="entry name" value="7tm_classA_rhodopsin-like"/>
    <property type="match status" value="1"/>
</dbReference>
<feature type="transmembrane region" description="Helical" evidence="8">
    <location>
        <begin position="68"/>
        <end position="89"/>
    </location>
</feature>
<dbReference type="OMA" id="FDTITHY"/>
<evidence type="ECO:0000313" key="10">
    <source>
        <dbReference type="EMBL" id="EDV19680.1"/>
    </source>
</evidence>
<organism evidence="10 11">
    <name type="scientific">Trichoplax adhaerens</name>
    <name type="common">Trichoplax reptans</name>
    <dbReference type="NCBI Taxonomy" id="10228"/>
    <lineage>
        <taxon>Eukaryota</taxon>
        <taxon>Metazoa</taxon>
        <taxon>Placozoa</taxon>
        <taxon>Uniplacotomia</taxon>
        <taxon>Trichoplacea</taxon>
        <taxon>Trichoplacidae</taxon>
        <taxon>Trichoplax</taxon>
    </lineage>
</organism>
<dbReference type="GO" id="GO:0008020">
    <property type="term" value="F:G protein-coupled photoreceptor activity"/>
    <property type="evidence" value="ECO:0000318"/>
    <property type="project" value="GO_Central"/>
</dbReference>
<dbReference type="STRING" id="10228.B3SC53"/>
<evidence type="ECO:0000256" key="2">
    <source>
        <dbReference type="ARBA" id="ARBA00022692"/>
    </source>
</evidence>
<keyword evidence="4" id="KW-0297">G-protein coupled receptor</keyword>
<keyword evidence="6" id="KW-0675">Receptor</keyword>
<dbReference type="HOGENOM" id="CLU_812167_0_0_1"/>
<dbReference type="GO" id="GO:0007186">
    <property type="term" value="P:G protein-coupled receptor signaling pathway"/>
    <property type="evidence" value="ECO:0000318"/>
    <property type="project" value="GO_Central"/>
</dbReference>
<dbReference type="PROSITE" id="PS50262">
    <property type="entry name" value="G_PROTEIN_RECEP_F1_2"/>
    <property type="match status" value="1"/>
</dbReference>
<dbReference type="GO" id="GO:0071482">
    <property type="term" value="P:cellular response to light stimulus"/>
    <property type="evidence" value="ECO:0000318"/>
    <property type="project" value="GO_Central"/>
</dbReference>
<feature type="transmembrane region" description="Helical" evidence="8">
    <location>
        <begin position="291"/>
        <end position="313"/>
    </location>
</feature>
<feature type="domain" description="G-protein coupled receptors family 1 profile" evidence="9">
    <location>
        <begin position="47"/>
        <end position="311"/>
    </location>
</feature>
<gene>
    <name evidence="10" type="ORF">TRIADDRAFT_61884</name>
</gene>
<dbReference type="EMBL" id="DS985268">
    <property type="protein sequence ID" value="EDV19680.1"/>
    <property type="molecule type" value="Genomic_DNA"/>
</dbReference>
<keyword evidence="7" id="KW-0807">Transducer</keyword>
<protein>
    <recommendedName>
        <fullName evidence="9">G-protein coupled receptors family 1 profile domain-containing protein</fullName>
    </recommendedName>
</protein>
<reference evidence="10 11" key="1">
    <citation type="journal article" date="2008" name="Nature">
        <title>The Trichoplax genome and the nature of placozoans.</title>
        <authorList>
            <person name="Srivastava M."/>
            <person name="Begovic E."/>
            <person name="Chapman J."/>
            <person name="Putnam N.H."/>
            <person name="Hellsten U."/>
            <person name="Kawashima T."/>
            <person name="Kuo A."/>
            <person name="Mitros T."/>
            <person name="Salamov A."/>
            <person name="Carpenter M.L."/>
            <person name="Signorovitch A.Y."/>
            <person name="Moreno M.A."/>
            <person name="Kamm K."/>
            <person name="Grimwood J."/>
            <person name="Schmutz J."/>
            <person name="Shapiro H."/>
            <person name="Grigoriev I.V."/>
            <person name="Buss L.W."/>
            <person name="Schierwater B."/>
            <person name="Dellaporta S.L."/>
            <person name="Rokhsar D.S."/>
        </authorList>
    </citation>
    <scope>NUCLEOTIDE SEQUENCE [LARGE SCALE GENOMIC DNA]</scope>
    <source>
        <strain evidence="10 11">Grell-BS-1999</strain>
    </source>
</reference>
<dbReference type="GO" id="GO:0007602">
    <property type="term" value="P:phototransduction"/>
    <property type="evidence" value="ECO:0000318"/>
    <property type="project" value="GO_Central"/>
</dbReference>
<dbReference type="eggNOG" id="KOG3656">
    <property type="taxonomic scope" value="Eukaryota"/>
</dbReference>
<dbReference type="AlphaFoldDB" id="B3SC53"/>
<sequence>MEGSTVSNSKIASANLSTSFSNGSSSPVSLSFPPIVLSGFTLFGLITNGLICWATAKTKRLHTPTFCLVVNMAISDCIILVTGLASTIINAIMSSMAISVISATIACKLIGFTNICGVITSTLTLSAISIDRTLILTTKSRRRTLFNSNKKLNILVGLIWLIAAIVALPFGVLMTVFPSSPICDIKNISRTFNGTYFIILFIVAYMIPAITVIIMYTKIIVVLAKGISKQRNSSAFELIRKHHIKLIKTLSIVTVIFFLLAGPLFIIYIIIALSGKSAFNYMLSLSRPQAQILQICFIALYLSCLLNPIIYFFMNSTLRQALTCKSQCYGRLQPTIHVAPAN</sequence>
<dbReference type="Pfam" id="PF00001">
    <property type="entry name" value="7tm_1"/>
    <property type="match status" value="1"/>
</dbReference>
<feature type="transmembrane region" description="Helical" evidence="8">
    <location>
        <begin position="35"/>
        <end position="56"/>
    </location>
</feature>
<dbReference type="OrthoDB" id="5977098at2759"/>
<dbReference type="KEGG" id="tad:TRIADDRAFT_61884"/>
<feature type="transmembrane region" description="Helical" evidence="8">
    <location>
        <begin position="109"/>
        <end position="131"/>
    </location>
</feature>
<feature type="transmembrane region" description="Helical" evidence="8">
    <location>
        <begin position="152"/>
        <end position="177"/>
    </location>
</feature>
<dbReference type="PANTHER" id="PTHR24238">
    <property type="entry name" value="G-PROTEIN COUPLED RECEPTOR"/>
    <property type="match status" value="1"/>
</dbReference>
<dbReference type="GeneID" id="6759069"/>
<proteinExistence type="predicted"/>
<dbReference type="SUPFAM" id="SSF81321">
    <property type="entry name" value="Family A G protein-coupled receptor-like"/>
    <property type="match status" value="1"/>
</dbReference>
<dbReference type="Proteomes" id="UP000009022">
    <property type="component" value="Unassembled WGS sequence"/>
</dbReference>
<dbReference type="Gene3D" id="1.20.1070.10">
    <property type="entry name" value="Rhodopsin 7-helix transmembrane proteins"/>
    <property type="match status" value="1"/>
</dbReference>
<evidence type="ECO:0000256" key="6">
    <source>
        <dbReference type="ARBA" id="ARBA00023170"/>
    </source>
</evidence>
<evidence type="ECO:0000256" key="5">
    <source>
        <dbReference type="ARBA" id="ARBA00023136"/>
    </source>
</evidence>
<dbReference type="CTD" id="6759069"/>
<evidence type="ECO:0000256" key="8">
    <source>
        <dbReference type="SAM" id="Phobius"/>
    </source>
</evidence>
<keyword evidence="5 8" id="KW-0472">Membrane</keyword>
<feature type="transmembrane region" description="Helical" evidence="8">
    <location>
        <begin position="250"/>
        <end position="271"/>
    </location>
</feature>
<keyword evidence="2 8" id="KW-0812">Transmembrane</keyword>
<dbReference type="FunFam" id="1.20.1070.10:FF:001068">
    <property type="entry name" value="Neuropeptide FF receptor 2"/>
    <property type="match status" value="1"/>
</dbReference>
<keyword evidence="3 8" id="KW-1133">Transmembrane helix</keyword>
<dbReference type="InParanoid" id="B3SC53"/>
<dbReference type="PhylomeDB" id="B3SC53"/>
<name>B3SC53_TRIAD</name>
<dbReference type="RefSeq" id="XP_002117837.1">
    <property type="nucleotide sequence ID" value="XM_002117801.1"/>
</dbReference>
<accession>B3SC53</accession>
<dbReference type="InterPro" id="IPR000276">
    <property type="entry name" value="GPCR_Rhodpsn"/>
</dbReference>
<evidence type="ECO:0000256" key="4">
    <source>
        <dbReference type="ARBA" id="ARBA00023040"/>
    </source>
</evidence>